<feature type="domain" description="DUF4429" evidence="2">
    <location>
        <begin position="144"/>
        <end position="232"/>
    </location>
</feature>
<dbReference type="Proteomes" id="UP000269198">
    <property type="component" value="Unassembled WGS sequence"/>
</dbReference>
<dbReference type="AlphaFoldDB" id="A0A3N0ECD9"/>
<comment type="caution">
    <text evidence="3">The sequence shown here is derived from an EMBL/GenBank/DDBJ whole genome shotgun (WGS) entry which is preliminary data.</text>
</comment>
<evidence type="ECO:0000259" key="2">
    <source>
        <dbReference type="Pfam" id="PF14472"/>
    </source>
</evidence>
<dbReference type="Pfam" id="PF14472">
    <property type="entry name" value="DUF4429"/>
    <property type="match status" value="2"/>
</dbReference>
<dbReference type="InterPro" id="IPR018649">
    <property type="entry name" value="SHOCT"/>
</dbReference>
<gene>
    <name evidence="3" type="ORF">EFW17_08485</name>
</gene>
<keyword evidence="4" id="KW-1185">Reference proteome</keyword>
<dbReference type="RefSeq" id="WP_123200762.1">
    <property type="nucleotide sequence ID" value="NZ_RJMB01000006.1"/>
</dbReference>
<evidence type="ECO:0000313" key="4">
    <source>
        <dbReference type="Proteomes" id="UP000269198"/>
    </source>
</evidence>
<feature type="domain" description="SHOCT" evidence="1">
    <location>
        <begin position="261"/>
        <end position="288"/>
    </location>
</feature>
<organism evidence="3 4">
    <name type="scientific">Halostreptopolyspora alba</name>
    <dbReference type="NCBI Taxonomy" id="2487137"/>
    <lineage>
        <taxon>Bacteria</taxon>
        <taxon>Bacillati</taxon>
        <taxon>Actinomycetota</taxon>
        <taxon>Actinomycetes</taxon>
        <taxon>Streptosporangiales</taxon>
        <taxon>Nocardiopsidaceae</taxon>
        <taxon>Halostreptopolyspora</taxon>
    </lineage>
</organism>
<dbReference type="Pfam" id="PF09851">
    <property type="entry name" value="SHOCT"/>
    <property type="match status" value="1"/>
</dbReference>
<dbReference type="EMBL" id="RJMB01000006">
    <property type="protein sequence ID" value="RNL85504.1"/>
    <property type="molecule type" value="Genomic_DNA"/>
</dbReference>
<protein>
    <submittedName>
        <fullName evidence="3">DUF4429 domain-containing protein</fullName>
    </submittedName>
</protein>
<dbReference type="OrthoDB" id="3698908at2"/>
<evidence type="ECO:0000313" key="3">
    <source>
        <dbReference type="EMBL" id="RNL85504.1"/>
    </source>
</evidence>
<reference evidence="3 4" key="1">
    <citation type="submission" date="2018-11" db="EMBL/GenBank/DDBJ databases">
        <title>The genome draft of YIM 96095.</title>
        <authorList>
            <person name="Tang S.-K."/>
            <person name="Chunyu W.-X."/>
            <person name="Feng Y.-Z."/>
        </authorList>
    </citation>
    <scope>NUCLEOTIDE SEQUENCE [LARGE SCALE GENOMIC DNA]</scope>
    <source>
        <strain evidence="3 4">YIM 96095</strain>
    </source>
</reference>
<proteinExistence type="predicted"/>
<dbReference type="InterPro" id="IPR027860">
    <property type="entry name" value="DUF4429"/>
</dbReference>
<accession>A0A3N0ECD9</accession>
<name>A0A3N0ECD9_9ACTN</name>
<sequence>MDELQGRQGTWRFDGETVLLRFHAQRRTPALLRALEEVRVPIGAVRNVEFQPGAQKSGWRLRLRLMEGANPYTRVNPSPEDDSDPFLLNGDTGSELLAEYFADQLERAATSEAELGNAADPARVARGVVPALPLRVYTAEGEAVFDGETVRLQWNGWLASTSKGNERGREFAVSDIARVDWEPQRGMDVGFLRLVPHGAVTAATADPEQDFTCLCTHGSKGQAQTLAMAATITAHIRSRDEAAPAAVTAAEPGDEAQAIYDRIRELGRLHSEGLLTDEEFSTKKAELLDRL</sequence>
<evidence type="ECO:0000259" key="1">
    <source>
        <dbReference type="Pfam" id="PF09851"/>
    </source>
</evidence>
<feature type="domain" description="DUF4429" evidence="2">
    <location>
        <begin position="11"/>
        <end position="105"/>
    </location>
</feature>